<feature type="compositionally biased region" description="Basic and acidic residues" evidence="1">
    <location>
        <begin position="43"/>
        <end position="53"/>
    </location>
</feature>
<dbReference type="Proteomes" id="UP000320176">
    <property type="component" value="Unassembled WGS sequence"/>
</dbReference>
<dbReference type="EMBL" id="SJPN01000009">
    <property type="protein sequence ID" value="TWT93267.1"/>
    <property type="molecule type" value="Genomic_DNA"/>
</dbReference>
<sequence>MQQRGTEITLRPMTLGELAADSETEPEKQGTGRCGPTSNEYSDGNRSRVREKSMVSIDQTDVPYLGRASSCARS</sequence>
<keyword evidence="3" id="KW-1185">Reference proteome</keyword>
<name>A0A5C6A1V2_9BACT</name>
<feature type="region of interest" description="Disordered" evidence="1">
    <location>
        <begin position="1"/>
        <end position="74"/>
    </location>
</feature>
<comment type="caution">
    <text evidence="2">The sequence shown here is derived from an EMBL/GenBank/DDBJ whole genome shotgun (WGS) entry which is preliminary data.</text>
</comment>
<evidence type="ECO:0000313" key="2">
    <source>
        <dbReference type="EMBL" id="TWT93267.1"/>
    </source>
</evidence>
<accession>A0A5C6A1V2</accession>
<organism evidence="2 3">
    <name type="scientific">Stieleria varia</name>
    <dbReference type="NCBI Taxonomy" id="2528005"/>
    <lineage>
        <taxon>Bacteria</taxon>
        <taxon>Pseudomonadati</taxon>
        <taxon>Planctomycetota</taxon>
        <taxon>Planctomycetia</taxon>
        <taxon>Pirellulales</taxon>
        <taxon>Pirellulaceae</taxon>
        <taxon>Stieleria</taxon>
    </lineage>
</organism>
<gene>
    <name evidence="2" type="ORF">Pla52n_59270</name>
</gene>
<proteinExistence type="predicted"/>
<dbReference type="AlphaFoldDB" id="A0A5C6A1V2"/>
<evidence type="ECO:0000256" key="1">
    <source>
        <dbReference type="SAM" id="MobiDB-lite"/>
    </source>
</evidence>
<evidence type="ECO:0000313" key="3">
    <source>
        <dbReference type="Proteomes" id="UP000320176"/>
    </source>
</evidence>
<reference evidence="2 3" key="1">
    <citation type="submission" date="2019-02" db="EMBL/GenBank/DDBJ databases">
        <title>Deep-cultivation of Planctomycetes and their phenomic and genomic characterization uncovers novel biology.</title>
        <authorList>
            <person name="Wiegand S."/>
            <person name="Jogler M."/>
            <person name="Boedeker C."/>
            <person name="Pinto D."/>
            <person name="Vollmers J."/>
            <person name="Rivas-Marin E."/>
            <person name="Kohn T."/>
            <person name="Peeters S.H."/>
            <person name="Heuer A."/>
            <person name="Rast P."/>
            <person name="Oberbeckmann S."/>
            <person name="Bunk B."/>
            <person name="Jeske O."/>
            <person name="Meyerdierks A."/>
            <person name="Storesund J.E."/>
            <person name="Kallscheuer N."/>
            <person name="Luecker S."/>
            <person name="Lage O.M."/>
            <person name="Pohl T."/>
            <person name="Merkel B.J."/>
            <person name="Hornburger P."/>
            <person name="Mueller R.-W."/>
            <person name="Bruemmer F."/>
            <person name="Labrenz M."/>
            <person name="Spormann A.M."/>
            <person name="Op Den Camp H."/>
            <person name="Overmann J."/>
            <person name="Amann R."/>
            <person name="Jetten M.S.M."/>
            <person name="Mascher T."/>
            <person name="Medema M.H."/>
            <person name="Devos D.P."/>
            <person name="Kaster A.-K."/>
            <person name="Ovreas L."/>
            <person name="Rohde M."/>
            <person name="Galperin M.Y."/>
            <person name="Jogler C."/>
        </authorList>
    </citation>
    <scope>NUCLEOTIDE SEQUENCE [LARGE SCALE GENOMIC DNA]</scope>
    <source>
        <strain evidence="2 3">Pla52n</strain>
    </source>
</reference>
<protein>
    <submittedName>
        <fullName evidence="2">Uncharacterized protein</fullName>
    </submittedName>
</protein>